<dbReference type="RefSeq" id="WP_344905713.1">
    <property type="nucleotide sequence ID" value="NZ_BAAAYO010000002.1"/>
</dbReference>
<evidence type="ECO:0000256" key="1">
    <source>
        <dbReference type="RuleBase" id="RU004508"/>
    </source>
</evidence>
<gene>
    <name evidence="2" type="primary">rffA</name>
    <name evidence="2" type="synonym">fcnA</name>
    <name evidence="2" type="synonym">wecE</name>
    <name evidence="2" type="ORF">ACFFNY_05575</name>
</gene>
<comment type="caution">
    <text evidence="2">The sequence shown here is derived from an EMBL/GenBank/DDBJ whole genome shotgun (WGS) entry which is preliminary data.</text>
</comment>
<protein>
    <submittedName>
        <fullName evidence="2">dTDP-4-amino-4,6-dideoxygalactose transaminase</fullName>
        <ecNumber evidence="2">2.6.1.59</ecNumber>
    </submittedName>
</protein>
<keyword evidence="1" id="KW-0663">Pyridoxal phosphate</keyword>
<reference evidence="2 3" key="1">
    <citation type="submission" date="2024-09" db="EMBL/GenBank/DDBJ databases">
        <authorList>
            <person name="Sun Q."/>
            <person name="Mori K."/>
        </authorList>
    </citation>
    <scope>NUCLEOTIDE SEQUENCE [LARGE SCALE GENOMIC DNA]</scope>
    <source>
        <strain evidence="2 3">JCM 12520</strain>
    </source>
</reference>
<dbReference type="SUPFAM" id="SSF53383">
    <property type="entry name" value="PLP-dependent transferases"/>
    <property type="match status" value="1"/>
</dbReference>
<dbReference type="PIRSF" id="PIRSF000390">
    <property type="entry name" value="PLP_StrS"/>
    <property type="match status" value="1"/>
</dbReference>
<dbReference type="NCBIfam" id="TIGR02379">
    <property type="entry name" value="ECA_wecE"/>
    <property type="match status" value="1"/>
</dbReference>
<dbReference type="InterPro" id="IPR015421">
    <property type="entry name" value="PyrdxlP-dep_Trfase_major"/>
</dbReference>
<dbReference type="InterPro" id="IPR000653">
    <property type="entry name" value="DegT/StrS_aminotransferase"/>
</dbReference>
<dbReference type="EC" id="2.6.1.59" evidence="2"/>
<dbReference type="GO" id="GO:0019180">
    <property type="term" value="F:dTDP-4-amino-4,6-dideoxygalactose transaminase activity"/>
    <property type="evidence" value="ECO:0007669"/>
    <property type="project" value="UniProtKB-EC"/>
</dbReference>
<dbReference type="InterPro" id="IPR015424">
    <property type="entry name" value="PyrdxlP-dep_Trfase"/>
</dbReference>
<evidence type="ECO:0000313" key="2">
    <source>
        <dbReference type="EMBL" id="MFB9751037.1"/>
    </source>
</evidence>
<dbReference type="Proteomes" id="UP001589619">
    <property type="component" value="Unassembled WGS sequence"/>
</dbReference>
<organism evidence="2 3">
    <name type="scientific">Paenibacillus hodogayensis</name>
    <dbReference type="NCBI Taxonomy" id="279208"/>
    <lineage>
        <taxon>Bacteria</taxon>
        <taxon>Bacillati</taxon>
        <taxon>Bacillota</taxon>
        <taxon>Bacilli</taxon>
        <taxon>Bacillales</taxon>
        <taxon>Paenibacillaceae</taxon>
        <taxon>Paenibacillus</taxon>
    </lineage>
</organism>
<dbReference type="Pfam" id="PF01041">
    <property type="entry name" value="DegT_DnrJ_EryC1"/>
    <property type="match status" value="1"/>
</dbReference>
<comment type="similarity">
    <text evidence="1">Belongs to the DegT/DnrJ/EryC1 family.</text>
</comment>
<name>A0ABV5VRX5_9BACL</name>
<keyword evidence="2" id="KW-0032">Aminotransferase</keyword>
<accession>A0ABV5VRX5</accession>
<evidence type="ECO:0000313" key="3">
    <source>
        <dbReference type="Proteomes" id="UP001589619"/>
    </source>
</evidence>
<keyword evidence="2" id="KW-0808">Transferase</keyword>
<dbReference type="CDD" id="cd00616">
    <property type="entry name" value="AHBA_syn"/>
    <property type="match status" value="1"/>
</dbReference>
<dbReference type="Gene3D" id="3.40.640.10">
    <property type="entry name" value="Type I PLP-dependent aspartate aminotransferase-like (Major domain)"/>
    <property type="match status" value="1"/>
</dbReference>
<dbReference type="PANTHER" id="PTHR30244:SF34">
    <property type="entry name" value="DTDP-4-AMINO-4,6-DIDEOXYGALACTOSE TRANSAMINASE"/>
    <property type="match status" value="1"/>
</dbReference>
<dbReference type="EMBL" id="JBHMAG010000004">
    <property type="protein sequence ID" value="MFB9751037.1"/>
    <property type="molecule type" value="Genomic_DNA"/>
</dbReference>
<dbReference type="PANTHER" id="PTHR30244">
    <property type="entry name" value="TRANSAMINASE"/>
    <property type="match status" value="1"/>
</dbReference>
<sequence>MKIPFVKPPLLGHEEGYILEAIRSGHHDGNGPFTKKCHSFIESQFDVKKTLLTTSCTDALEMAAYLVDAQPGDEFIVPSYTFSSTATAFVSRGLKPIFVDIRNDTLNIDETKIEALITKKTKAIVPIHYAGTVAEMDTINNIAKEHNLVVIEDAAQAVNSKYKGNFAGSLSDMGTYSFHATKSYSCGEGGALTLNNENFYERSEYLWEKGTDRSQVIKGLKNKYWWVDYGSSFLLSDILAAMLLAQLEVKDELQLMRKKLYDSYSTVLSPLKEKGLGLPYVPEECESNFHAFYLVFPTPEQRSRFLDLVISNNVVSYIGYIPLHSSPMGVKLGGGRFVLPVTDHVSERVVRLPFYLMSNDEINYACDVIHSCAKKVL</sequence>
<keyword evidence="3" id="KW-1185">Reference proteome</keyword>
<dbReference type="InterPro" id="IPR012749">
    <property type="entry name" value="WecE-like"/>
</dbReference>
<proteinExistence type="inferred from homology"/>
<dbReference type="NCBIfam" id="NF008687">
    <property type="entry name" value="PRK11706.1"/>
    <property type="match status" value="1"/>
</dbReference>